<dbReference type="Pfam" id="PF12680">
    <property type="entry name" value="SnoaL_2"/>
    <property type="match status" value="1"/>
</dbReference>
<reference evidence="3 4" key="1">
    <citation type="journal article" date="2019" name="Int. J. Syst. Evol. Microbiol.">
        <title>The Global Catalogue of Microorganisms (GCM) 10K type strain sequencing project: providing services to taxonomists for standard genome sequencing and annotation.</title>
        <authorList>
            <consortium name="The Broad Institute Genomics Platform"/>
            <consortium name="The Broad Institute Genome Sequencing Center for Infectious Disease"/>
            <person name="Wu L."/>
            <person name="Ma J."/>
        </authorList>
    </citation>
    <scope>NUCLEOTIDE SEQUENCE [LARGE SCALE GENOMIC DNA]</scope>
    <source>
        <strain evidence="3 4">JCM 15589</strain>
    </source>
</reference>
<dbReference type="InterPro" id="IPR037401">
    <property type="entry name" value="SnoaL-like"/>
</dbReference>
<dbReference type="Gene3D" id="3.10.450.50">
    <property type="match status" value="1"/>
</dbReference>
<evidence type="ECO:0000313" key="4">
    <source>
        <dbReference type="Proteomes" id="UP001501138"/>
    </source>
</evidence>
<keyword evidence="4" id="KW-1185">Reference proteome</keyword>
<dbReference type="EMBL" id="BAAAPM010000008">
    <property type="protein sequence ID" value="GAA1735483.1"/>
    <property type="molecule type" value="Genomic_DNA"/>
</dbReference>
<protein>
    <recommendedName>
        <fullName evidence="2">SnoaL-like domain-containing protein</fullName>
    </recommendedName>
</protein>
<evidence type="ECO:0000256" key="1">
    <source>
        <dbReference type="SAM" id="MobiDB-lite"/>
    </source>
</evidence>
<proteinExistence type="predicted"/>
<feature type="region of interest" description="Disordered" evidence="1">
    <location>
        <begin position="1"/>
        <end position="34"/>
    </location>
</feature>
<feature type="domain" description="SnoaL-like" evidence="2">
    <location>
        <begin position="39"/>
        <end position="135"/>
    </location>
</feature>
<dbReference type="SUPFAM" id="SSF54427">
    <property type="entry name" value="NTF2-like"/>
    <property type="match status" value="1"/>
</dbReference>
<accession>A0ABN2JQC4</accession>
<organism evidence="3 4">
    <name type="scientific">Isoptericola hypogeus</name>
    <dbReference type="NCBI Taxonomy" id="300179"/>
    <lineage>
        <taxon>Bacteria</taxon>
        <taxon>Bacillati</taxon>
        <taxon>Actinomycetota</taxon>
        <taxon>Actinomycetes</taxon>
        <taxon>Micrococcales</taxon>
        <taxon>Promicromonosporaceae</taxon>
        <taxon>Isoptericola</taxon>
    </lineage>
</organism>
<comment type="caution">
    <text evidence="3">The sequence shown here is derived from an EMBL/GenBank/DDBJ whole genome shotgun (WGS) entry which is preliminary data.</text>
</comment>
<gene>
    <name evidence="3" type="ORF">GCM10009809_33310</name>
</gene>
<dbReference type="Proteomes" id="UP001501138">
    <property type="component" value="Unassembled WGS sequence"/>
</dbReference>
<feature type="compositionally biased region" description="Basic and acidic residues" evidence="1">
    <location>
        <begin position="9"/>
        <end position="34"/>
    </location>
</feature>
<evidence type="ECO:0000259" key="2">
    <source>
        <dbReference type="Pfam" id="PF12680"/>
    </source>
</evidence>
<dbReference type="InterPro" id="IPR032710">
    <property type="entry name" value="NTF2-like_dom_sf"/>
</dbReference>
<evidence type="ECO:0000313" key="3">
    <source>
        <dbReference type="EMBL" id="GAA1735483.1"/>
    </source>
</evidence>
<name>A0ABN2JQC4_9MICO</name>
<sequence length="168" mass="18746">MLDAGGSPVERDYRDDTADYRTNDEGGSAMDREQVMSWVEGYERAWRDGDASAVPRLFTEEASYARSPYDQALQGHAAIEDFWTVDAGSTFTMTAEPVAVEGRSAVVRVGVQYTAPEAQEYKDLWVLRFDEDGRVEDFEEWAYWPGKPYTAASTPAWPPAAQGPTSEI</sequence>